<gene>
    <name evidence="2" type="ORF">A3F54_00990</name>
</gene>
<evidence type="ECO:0000313" key="2">
    <source>
        <dbReference type="EMBL" id="OGY81353.1"/>
    </source>
</evidence>
<accession>A0A1G2AWR9</accession>
<dbReference type="InterPro" id="IPR024414">
    <property type="entry name" value="Uncharacterised_PrgI"/>
</dbReference>
<dbReference type="AlphaFoldDB" id="A0A1G2AWR9"/>
<name>A0A1G2AWR9_9BACT</name>
<evidence type="ECO:0000313" key="3">
    <source>
        <dbReference type="Proteomes" id="UP000176952"/>
    </source>
</evidence>
<dbReference type="STRING" id="1798542.A3F54_00990"/>
<dbReference type="Proteomes" id="UP000176952">
    <property type="component" value="Unassembled WGS sequence"/>
</dbReference>
<keyword evidence="1" id="KW-0472">Membrane</keyword>
<evidence type="ECO:0000256" key="1">
    <source>
        <dbReference type="SAM" id="Phobius"/>
    </source>
</evidence>
<dbReference type="EMBL" id="MHKD01000045">
    <property type="protein sequence ID" value="OGY81353.1"/>
    <property type="molecule type" value="Genomic_DNA"/>
</dbReference>
<dbReference type="Pfam" id="PF12666">
    <property type="entry name" value="PrgI"/>
    <property type="match status" value="1"/>
</dbReference>
<protein>
    <recommendedName>
        <fullName evidence="4">PrgI family protein</fullName>
    </recommendedName>
</protein>
<evidence type="ECO:0008006" key="4">
    <source>
        <dbReference type="Google" id="ProtNLM"/>
    </source>
</evidence>
<keyword evidence="1" id="KW-0812">Transmembrane</keyword>
<feature type="transmembrane region" description="Helical" evidence="1">
    <location>
        <begin position="44"/>
        <end position="63"/>
    </location>
</feature>
<comment type="caution">
    <text evidence="2">The sequence shown here is derived from an EMBL/GenBank/DDBJ whole genome shotgun (WGS) entry which is preliminary data.</text>
</comment>
<keyword evidence="1" id="KW-1133">Transmembrane helix</keyword>
<feature type="transmembrane region" description="Helical" evidence="1">
    <location>
        <begin position="21"/>
        <end position="38"/>
    </location>
</feature>
<proteinExistence type="predicted"/>
<sequence length="162" mass="18194">MQFVVPQYIDIESKIIGPISTRQFILVVVLGVIGFLLFRLAPMWMFIVGLPLNVGIFGTFAFLKVNGQPFHVFALSVAQTLKRPGLRVWNQEVSSKELRKADRHEKTKSPKIIANAKEVTSKSRLAELSLIIDTGGAYQDNNPFSGIKEPYNAIQKARVRPR</sequence>
<organism evidence="2 3">
    <name type="scientific">Candidatus Kerfeldbacteria bacterium RIFCSPHIGHO2_12_FULL_48_17</name>
    <dbReference type="NCBI Taxonomy" id="1798542"/>
    <lineage>
        <taxon>Bacteria</taxon>
        <taxon>Candidatus Kerfeldiibacteriota</taxon>
    </lineage>
</organism>
<reference evidence="2 3" key="1">
    <citation type="journal article" date="2016" name="Nat. Commun.">
        <title>Thousands of microbial genomes shed light on interconnected biogeochemical processes in an aquifer system.</title>
        <authorList>
            <person name="Anantharaman K."/>
            <person name="Brown C.T."/>
            <person name="Hug L.A."/>
            <person name="Sharon I."/>
            <person name="Castelle C.J."/>
            <person name="Probst A.J."/>
            <person name="Thomas B.C."/>
            <person name="Singh A."/>
            <person name="Wilkins M.J."/>
            <person name="Karaoz U."/>
            <person name="Brodie E.L."/>
            <person name="Williams K.H."/>
            <person name="Hubbard S.S."/>
            <person name="Banfield J.F."/>
        </authorList>
    </citation>
    <scope>NUCLEOTIDE SEQUENCE [LARGE SCALE GENOMIC DNA]</scope>
</reference>